<organism evidence="1 2">
    <name type="scientific">Rotaria magnacalcarata</name>
    <dbReference type="NCBI Taxonomy" id="392030"/>
    <lineage>
        <taxon>Eukaryota</taxon>
        <taxon>Metazoa</taxon>
        <taxon>Spiralia</taxon>
        <taxon>Gnathifera</taxon>
        <taxon>Rotifera</taxon>
        <taxon>Eurotatoria</taxon>
        <taxon>Bdelloidea</taxon>
        <taxon>Philodinida</taxon>
        <taxon>Philodinidae</taxon>
        <taxon>Rotaria</taxon>
    </lineage>
</organism>
<proteinExistence type="predicted"/>
<dbReference type="AlphaFoldDB" id="A0A816WB72"/>
<evidence type="ECO:0000313" key="1">
    <source>
        <dbReference type="EMBL" id="CAF2135372.1"/>
    </source>
</evidence>
<dbReference type="EMBL" id="CAJNRF010011858">
    <property type="protein sequence ID" value="CAF2135372.1"/>
    <property type="molecule type" value="Genomic_DNA"/>
</dbReference>
<name>A0A816WB72_9BILA</name>
<gene>
    <name evidence="1" type="ORF">WKI299_LOCUS27228</name>
</gene>
<dbReference type="Proteomes" id="UP000663856">
    <property type="component" value="Unassembled WGS sequence"/>
</dbReference>
<sequence length="91" mass="10352">GIISTLFLMKKNDRVAANLLVKGCLLLFTDDLFEVHIQLDPEGYIKYIPNIIDLVFISRLLHYKVDPSLYFQTLIFQKSGNLIYLAMAGSS</sequence>
<evidence type="ECO:0000313" key="2">
    <source>
        <dbReference type="Proteomes" id="UP000663856"/>
    </source>
</evidence>
<accession>A0A816WB72</accession>
<feature type="non-terminal residue" evidence="1">
    <location>
        <position position="1"/>
    </location>
</feature>
<comment type="caution">
    <text evidence="1">The sequence shown here is derived from an EMBL/GenBank/DDBJ whole genome shotgun (WGS) entry which is preliminary data.</text>
</comment>
<reference evidence="1" key="1">
    <citation type="submission" date="2021-02" db="EMBL/GenBank/DDBJ databases">
        <authorList>
            <person name="Nowell W R."/>
        </authorList>
    </citation>
    <scope>NUCLEOTIDE SEQUENCE</scope>
</reference>
<protein>
    <submittedName>
        <fullName evidence="1">Uncharacterized protein</fullName>
    </submittedName>
</protein>